<evidence type="ECO:0000313" key="1">
    <source>
        <dbReference type="EMBL" id="SMC61683.1"/>
    </source>
</evidence>
<name>A0A1W2ALZ2_9FIRM</name>
<dbReference type="RefSeq" id="WP_084234509.1">
    <property type="nucleotide sequence ID" value="NZ_FWXW01000004.1"/>
</dbReference>
<dbReference type="AlphaFoldDB" id="A0A1W2ALZ2"/>
<dbReference type="Proteomes" id="UP000192790">
    <property type="component" value="Unassembled WGS sequence"/>
</dbReference>
<sequence length="181" mass="21195">MKKINSKYDYLLKEYPAVITKDQFYRICNISKKTAKHLLDNGLVPCVNNGKKTRKYKLKMTDVIEYLEGRDISPESYMAPIGWYKRGPTYKGYNRELKVLTEEERAKLATVYSHRMAYYPDVLSVIEASEITGYHRNSVAKWCTKDLMQCFNMGNRYLIPKPSLLEFMLSPYFQGLKSKID</sequence>
<keyword evidence="2" id="KW-1185">Reference proteome</keyword>
<proteinExistence type="predicted"/>
<evidence type="ECO:0000313" key="2">
    <source>
        <dbReference type="Proteomes" id="UP000192790"/>
    </source>
</evidence>
<protein>
    <recommendedName>
        <fullName evidence="3">Helix-turn-helix domain-containing protein</fullName>
    </recommendedName>
</protein>
<evidence type="ECO:0008006" key="3">
    <source>
        <dbReference type="Google" id="ProtNLM"/>
    </source>
</evidence>
<accession>A0A1W2ALZ2</accession>
<reference evidence="1 2" key="1">
    <citation type="submission" date="2017-04" db="EMBL/GenBank/DDBJ databases">
        <authorList>
            <person name="Afonso C.L."/>
            <person name="Miller P.J."/>
            <person name="Scott M.A."/>
            <person name="Spackman E."/>
            <person name="Goraichik I."/>
            <person name="Dimitrov K.M."/>
            <person name="Suarez D.L."/>
            <person name="Swayne D.E."/>
        </authorList>
    </citation>
    <scope>NUCLEOTIDE SEQUENCE [LARGE SCALE GENOMIC DNA]</scope>
    <source>
        <strain evidence="1 2">DSM 12816</strain>
    </source>
</reference>
<dbReference type="EMBL" id="FWXW01000004">
    <property type="protein sequence ID" value="SMC61683.1"/>
    <property type="molecule type" value="Genomic_DNA"/>
</dbReference>
<organism evidence="1 2">
    <name type="scientific">Papillibacter cinnamivorans DSM 12816</name>
    <dbReference type="NCBI Taxonomy" id="1122930"/>
    <lineage>
        <taxon>Bacteria</taxon>
        <taxon>Bacillati</taxon>
        <taxon>Bacillota</taxon>
        <taxon>Clostridia</taxon>
        <taxon>Eubacteriales</taxon>
        <taxon>Oscillospiraceae</taxon>
        <taxon>Papillibacter</taxon>
    </lineage>
</organism>
<dbReference type="OrthoDB" id="1849456at2"/>
<gene>
    <name evidence="1" type="ORF">SAMN02745168_1825</name>
</gene>